<dbReference type="Proteomes" id="UP000887013">
    <property type="component" value="Unassembled WGS sequence"/>
</dbReference>
<reference evidence="1" key="1">
    <citation type="submission" date="2020-08" db="EMBL/GenBank/DDBJ databases">
        <title>Multicomponent nature underlies the extraordinary mechanical properties of spider dragline silk.</title>
        <authorList>
            <person name="Kono N."/>
            <person name="Nakamura H."/>
            <person name="Mori M."/>
            <person name="Yoshida Y."/>
            <person name="Ohtoshi R."/>
            <person name="Malay A.D."/>
            <person name="Moran D.A.P."/>
            <person name="Tomita M."/>
            <person name="Numata K."/>
            <person name="Arakawa K."/>
        </authorList>
    </citation>
    <scope>NUCLEOTIDE SEQUENCE</scope>
</reference>
<comment type="caution">
    <text evidence="1">The sequence shown here is derived from an EMBL/GenBank/DDBJ whole genome shotgun (WGS) entry which is preliminary data.</text>
</comment>
<protein>
    <submittedName>
        <fullName evidence="1">Integrase catalytic domain-containing protein</fullName>
    </submittedName>
</protein>
<organism evidence="1 2">
    <name type="scientific">Nephila pilipes</name>
    <name type="common">Giant wood spider</name>
    <name type="synonym">Nephila maculata</name>
    <dbReference type="NCBI Taxonomy" id="299642"/>
    <lineage>
        <taxon>Eukaryota</taxon>
        <taxon>Metazoa</taxon>
        <taxon>Ecdysozoa</taxon>
        <taxon>Arthropoda</taxon>
        <taxon>Chelicerata</taxon>
        <taxon>Arachnida</taxon>
        <taxon>Araneae</taxon>
        <taxon>Araneomorphae</taxon>
        <taxon>Entelegynae</taxon>
        <taxon>Araneoidea</taxon>
        <taxon>Nephilidae</taxon>
        <taxon>Nephila</taxon>
    </lineage>
</organism>
<evidence type="ECO:0000313" key="2">
    <source>
        <dbReference type="Proteomes" id="UP000887013"/>
    </source>
</evidence>
<dbReference type="EMBL" id="BMAW01122090">
    <property type="protein sequence ID" value="GFT97407.1"/>
    <property type="molecule type" value="Genomic_DNA"/>
</dbReference>
<evidence type="ECO:0000313" key="1">
    <source>
        <dbReference type="EMBL" id="GFT97407.1"/>
    </source>
</evidence>
<name>A0A8X6Q373_NEPPI</name>
<proteinExistence type="predicted"/>
<gene>
    <name evidence="1" type="primary">AVEN_100588_1</name>
    <name evidence="1" type="ORF">NPIL_365491</name>
</gene>
<accession>A0A8X6Q373</accession>
<dbReference type="OrthoDB" id="6424125at2759"/>
<keyword evidence="2" id="KW-1185">Reference proteome</keyword>
<dbReference type="AlphaFoldDB" id="A0A8X6Q373"/>
<sequence>MPLNRLIKRQHSSLEIEWQSPLPPLKDIDFSRPMFLRDDKQEKKAYITLFTYAVTRDEFAILLTEIENIINLRQLTYVRDDKDDPDPLTSAHFLHLSHNDFDYPMQFPELFDKAITKESLRRRKHHQNVFLRQLWTSWKEKYLLQLRTAHKFKTPNVHENLKADDVLVEDTAKSKLS</sequence>